<reference evidence="4 5" key="2">
    <citation type="submission" date="2015-01" db="EMBL/GenBank/DDBJ databases">
        <authorList>
            <consortium name="NBRP consortium"/>
            <person name="Sawabe T."/>
            <person name="Meirelles P."/>
            <person name="Feng G."/>
            <person name="Sayaka M."/>
            <person name="Hattori M."/>
            <person name="Ohkuma M."/>
        </authorList>
    </citation>
    <scope>NUCLEOTIDE SEQUENCE [LARGE SCALE GENOMIC DNA]</scope>
    <source>
        <strain evidence="5">JCM 19241</strain>
    </source>
</reference>
<dbReference type="EMBL" id="BBSC01000002">
    <property type="protein sequence ID" value="GAM74308.1"/>
    <property type="molecule type" value="Genomic_DNA"/>
</dbReference>
<dbReference type="Gene3D" id="3.40.50.720">
    <property type="entry name" value="NAD(P)-binding Rossmann-like Domain"/>
    <property type="match status" value="1"/>
</dbReference>
<dbReference type="Proteomes" id="UP000031666">
    <property type="component" value="Unassembled WGS sequence"/>
</dbReference>
<evidence type="ECO:0000313" key="5">
    <source>
        <dbReference type="Proteomes" id="UP000031666"/>
    </source>
</evidence>
<dbReference type="SUPFAM" id="SSF51735">
    <property type="entry name" value="NAD(P)-binding Rossmann-fold domains"/>
    <property type="match status" value="1"/>
</dbReference>
<proteinExistence type="predicted"/>
<organism evidence="4 5">
    <name type="scientific">Vibrio ishigakensis</name>
    <dbReference type="NCBI Taxonomy" id="1481914"/>
    <lineage>
        <taxon>Bacteria</taxon>
        <taxon>Pseudomonadati</taxon>
        <taxon>Pseudomonadota</taxon>
        <taxon>Gammaproteobacteria</taxon>
        <taxon>Vibrionales</taxon>
        <taxon>Vibrionaceae</taxon>
        <taxon>Vibrio</taxon>
    </lineage>
</organism>
<dbReference type="STRING" id="1481914.JCM19241_5504"/>
<dbReference type="InterPro" id="IPR011032">
    <property type="entry name" value="GroES-like_sf"/>
</dbReference>
<dbReference type="GO" id="GO:0008270">
    <property type="term" value="F:zinc ion binding"/>
    <property type="evidence" value="ECO:0007669"/>
    <property type="project" value="InterPro"/>
</dbReference>
<dbReference type="InterPro" id="IPR002364">
    <property type="entry name" value="Quin_OxRdtase/zeta-crystal_CS"/>
</dbReference>
<protein>
    <submittedName>
        <fullName evidence="4">Quinone oxidoreductase</fullName>
        <ecNumber evidence="4">1.6.5.5</ecNumber>
    </submittedName>
</protein>
<dbReference type="GO" id="GO:0070402">
    <property type="term" value="F:NADPH binding"/>
    <property type="evidence" value="ECO:0007669"/>
    <property type="project" value="TreeGrafter"/>
</dbReference>
<dbReference type="EC" id="1.6.5.5" evidence="4"/>
<evidence type="ECO:0000256" key="2">
    <source>
        <dbReference type="ARBA" id="ARBA00023002"/>
    </source>
</evidence>
<evidence type="ECO:0000259" key="3">
    <source>
        <dbReference type="SMART" id="SM00829"/>
    </source>
</evidence>
<comment type="caution">
    <text evidence="4">The sequence shown here is derived from an EMBL/GenBank/DDBJ whole genome shotgun (WGS) entry which is preliminary data.</text>
</comment>
<dbReference type="InterPro" id="IPR020843">
    <property type="entry name" value="ER"/>
</dbReference>
<dbReference type="InterPro" id="IPR013149">
    <property type="entry name" value="ADH-like_C"/>
</dbReference>
<dbReference type="InterPro" id="IPR036291">
    <property type="entry name" value="NAD(P)-bd_dom_sf"/>
</dbReference>
<sequence length="355" mass="38455">MQSWQFFLLRESPNIFLNQTEHPIGDSGMKAVLLTQTGGSDKLVYQETPTPSLREGQVLVEIKAAPVNFIDTIIREGNMPPGMKPELPYISGVEASGIIADANGTELKEGTKVAFLGPIGASTYAEFAAVDADKLIVLSESSDLNEAAVLPVNYFTAYHMLHNVARVEEDKFALVYAASGGVGTALIQLAKIAGVKVIAIERKQEKLANALELGADFAFASQGDWIDEVKQATGGRGVNYIFNPIAGDTIVQDFEMLAPLGHVVIFGLLGGLGETNLQAEAIKHFSKSPTVSYSEIYATYFNNYPLVEKSMKALYKLLDEEKIKPIYSTLPLEEASKAHDLIESGQVKGKMLLIP</sequence>
<dbReference type="AlphaFoldDB" id="A0A0B8QGM2"/>
<keyword evidence="1" id="KW-0521">NADP</keyword>
<dbReference type="PANTHER" id="PTHR48106">
    <property type="entry name" value="QUINONE OXIDOREDUCTASE PIG3-RELATED"/>
    <property type="match status" value="1"/>
</dbReference>
<accession>A0A0B8QGM2</accession>
<gene>
    <name evidence="4" type="ORF">JCM19241_5504</name>
</gene>
<keyword evidence="2 4" id="KW-0560">Oxidoreductase</keyword>
<feature type="domain" description="Enoyl reductase (ER)" evidence="3">
    <location>
        <begin position="38"/>
        <end position="353"/>
    </location>
</feature>
<dbReference type="InterPro" id="IPR013154">
    <property type="entry name" value="ADH-like_N"/>
</dbReference>
<dbReference type="Pfam" id="PF00107">
    <property type="entry name" value="ADH_zinc_N"/>
    <property type="match status" value="1"/>
</dbReference>
<dbReference type="PROSITE" id="PS01162">
    <property type="entry name" value="QOR_ZETA_CRYSTAL"/>
    <property type="match status" value="1"/>
</dbReference>
<evidence type="ECO:0000313" key="4">
    <source>
        <dbReference type="EMBL" id="GAM74308.1"/>
    </source>
</evidence>
<dbReference type="GO" id="GO:0003960">
    <property type="term" value="F:quinone reductase (NADPH) activity"/>
    <property type="evidence" value="ECO:0007669"/>
    <property type="project" value="UniProtKB-EC"/>
</dbReference>
<evidence type="ECO:0000256" key="1">
    <source>
        <dbReference type="ARBA" id="ARBA00022857"/>
    </source>
</evidence>
<dbReference type="SUPFAM" id="SSF50129">
    <property type="entry name" value="GroES-like"/>
    <property type="match status" value="1"/>
</dbReference>
<dbReference type="SMART" id="SM00829">
    <property type="entry name" value="PKS_ER"/>
    <property type="match status" value="1"/>
</dbReference>
<reference evidence="4 5" key="1">
    <citation type="submission" date="2015-01" db="EMBL/GenBank/DDBJ databases">
        <title>Vibrio sp. C94 JCM 19241 whole genome shotgun sequence.</title>
        <authorList>
            <person name="Sawabe T."/>
            <person name="Meirelles P."/>
            <person name="Feng G."/>
            <person name="Sayaka M."/>
            <person name="Hattori M."/>
            <person name="Ohkuma M."/>
        </authorList>
    </citation>
    <scope>NUCLEOTIDE SEQUENCE [LARGE SCALE GENOMIC DNA]</scope>
    <source>
        <strain evidence="5">JCM 19241</strain>
    </source>
</reference>
<name>A0A0B8QGM2_9VIBR</name>
<dbReference type="Pfam" id="PF08240">
    <property type="entry name" value="ADH_N"/>
    <property type="match status" value="1"/>
</dbReference>
<dbReference type="Gene3D" id="3.90.180.10">
    <property type="entry name" value="Medium-chain alcohol dehydrogenases, catalytic domain"/>
    <property type="match status" value="1"/>
</dbReference>
<dbReference type="PANTHER" id="PTHR48106:SF18">
    <property type="entry name" value="QUINONE OXIDOREDUCTASE PIG3"/>
    <property type="match status" value="1"/>
</dbReference>